<dbReference type="OrthoDB" id="196624at2"/>
<dbReference type="GO" id="GO:0000976">
    <property type="term" value="F:transcription cis-regulatory region binding"/>
    <property type="evidence" value="ECO:0007669"/>
    <property type="project" value="TreeGrafter"/>
</dbReference>
<reference evidence="6 7" key="1">
    <citation type="submission" date="2016-01" db="EMBL/GenBank/DDBJ databases">
        <authorList>
            <person name="Oliw E.H."/>
        </authorList>
    </citation>
    <scope>NUCLEOTIDE SEQUENCE [LARGE SCALE GENOMIC DNA]</scope>
    <source>
        <strain evidence="6">LMG 27134</strain>
    </source>
</reference>
<evidence type="ECO:0000313" key="6">
    <source>
        <dbReference type="EMBL" id="SAL51925.1"/>
    </source>
</evidence>
<comment type="similarity">
    <text evidence="1">Belongs to the LysR transcriptional regulatory family.</text>
</comment>
<dbReference type="Pfam" id="PF00126">
    <property type="entry name" value="HTH_1"/>
    <property type="match status" value="1"/>
</dbReference>
<evidence type="ECO:0000256" key="3">
    <source>
        <dbReference type="ARBA" id="ARBA00023125"/>
    </source>
</evidence>
<dbReference type="InterPro" id="IPR005119">
    <property type="entry name" value="LysR_subst-bd"/>
</dbReference>
<evidence type="ECO:0000313" key="7">
    <source>
        <dbReference type="Proteomes" id="UP000054683"/>
    </source>
</evidence>
<dbReference type="EMBL" id="FCOK02000042">
    <property type="protein sequence ID" value="SAL51925.1"/>
    <property type="molecule type" value="Genomic_DNA"/>
</dbReference>
<dbReference type="Gene3D" id="3.40.190.290">
    <property type="match status" value="1"/>
</dbReference>
<keyword evidence="4" id="KW-0804">Transcription</keyword>
<dbReference type="InterPro" id="IPR036390">
    <property type="entry name" value="WH_DNA-bd_sf"/>
</dbReference>
<evidence type="ECO:0000256" key="4">
    <source>
        <dbReference type="ARBA" id="ARBA00023163"/>
    </source>
</evidence>
<accession>A0A158I5P3</accession>
<dbReference type="InterPro" id="IPR036388">
    <property type="entry name" value="WH-like_DNA-bd_sf"/>
</dbReference>
<proteinExistence type="inferred from homology"/>
<protein>
    <submittedName>
        <fullName evidence="6">LysR family transcriptional regulator</fullName>
    </submittedName>
</protein>
<dbReference type="Pfam" id="PF03466">
    <property type="entry name" value="LysR_substrate"/>
    <property type="match status" value="1"/>
</dbReference>
<keyword evidence="2" id="KW-0805">Transcription regulation</keyword>
<dbReference type="PANTHER" id="PTHR30126:SF88">
    <property type="entry name" value="TRANSCRIPTIONAL REGULATOR-RELATED"/>
    <property type="match status" value="1"/>
</dbReference>
<dbReference type="PANTHER" id="PTHR30126">
    <property type="entry name" value="HTH-TYPE TRANSCRIPTIONAL REGULATOR"/>
    <property type="match status" value="1"/>
</dbReference>
<evidence type="ECO:0000259" key="5">
    <source>
        <dbReference type="PROSITE" id="PS50931"/>
    </source>
</evidence>
<dbReference type="Gene3D" id="1.10.10.10">
    <property type="entry name" value="Winged helix-like DNA-binding domain superfamily/Winged helix DNA-binding domain"/>
    <property type="match status" value="1"/>
</dbReference>
<dbReference type="SUPFAM" id="SSF46785">
    <property type="entry name" value="Winged helix' DNA-binding domain"/>
    <property type="match status" value="1"/>
</dbReference>
<dbReference type="AlphaFoldDB" id="A0A158I5P3"/>
<feature type="domain" description="HTH lysR-type" evidence="5">
    <location>
        <begin position="1"/>
        <end position="61"/>
    </location>
</feature>
<dbReference type="RefSeq" id="WP_062089702.1">
    <property type="nucleotide sequence ID" value="NZ_FCOK02000042.1"/>
</dbReference>
<dbReference type="InterPro" id="IPR000847">
    <property type="entry name" value="LysR_HTH_N"/>
</dbReference>
<evidence type="ECO:0000256" key="2">
    <source>
        <dbReference type="ARBA" id="ARBA00023015"/>
    </source>
</evidence>
<gene>
    <name evidence="6" type="ORF">AWB69_05340</name>
</gene>
<name>A0A158I5P3_9BURK</name>
<evidence type="ECO:0000256" key="1">
    <source>
        <dbReference type="ARBA" id="ARBA00009437"/>
    </source>
</evidence>
<organism evidence="6 7">
    <name type="scientific">Caballeronia udeis</name>
    <dbReference type="NCBI Taxonomy" id="1232866"/>
    <lineage>
        <taxon>Bacteria</taxon>
        <taxon>Pseudomonadati</taxon>
        <taxon>Pseudomonadota</taxon>
        <taxon>Betaproteobacteria</taxon>
        <taxon>Burkholderiales</taxon>
        <taxon>Burkholderiaceae</taxon>
        <taxon>Caballeronia</taxon>
    </lineage>
</organism>
<dbReference type="Proteomes" id="UP000054683">
    <property type="component" value="Unassembled WGS sequence"/>
</dbReference>
<sequence>MNDFALHDLKCFDAVIRTGSFQAAAAALHRSHPAVFAAVARLESQAGLSLLDRGSYRVKLSDAGRSFHERMQTLLCEAEGLRQYAAQLAMGEESELHVVLGDLCPRPAVLRLLARFFETCPNTRLHLHFETVGGPIERLRARDADLMIHRVDTTDPFLEWIALCKVRLIPVVAPGLLPVSTATTVRPEHLRDYTQCVMRDSARVPRDEHFLVIEGAHQITVAEQFMKKDVILQGLAWGHLPDFLINGEIRSGELKSIAGRYFPGRAETVVAARRSDGAHGPVAQRLWAYLQANAPMAPSLS</sequence>
<dbReference type="PROSITE" id="PS50931">
    <property type="entry name" value="HTH_LYSR"/>
    <property type="match status" value="1"/>
</dbReference>
<dbReference type="SUPFAM" id="SSF53850">
    <property type="entry name" value="Periplasmic binding protein-like II"/>
    <property type="match status" value="1"/>
</dbReference>
<keyword evidence="3" id="KW-0238">DNA-binding</keyword>
<dbReference type="GO" id="GO:0003700">
    <property type="term" value="F:DNA-binding transcription factor activity"/>
    <property type="evidence" value="ECO:0007669"/>
    <property type="project" value="InterPro"/>
</dbReference>